<gene>
    <name evidence="3" type="ORF">H0H81_007048</name>
</gene>
<accession>A0A9P7GKW0</accession>
<comment type="caution">
    <text evidence="3">The sequence shown here is derived from an EMBL/GenBank/DDBJ whole genome shotgun (WGS) entry which is preliminary data.</text>
</comment>
<feature type="region of interest" description="Disordered" evidence="1">
    <location>
        <begin position="219"/>
        <end position="244"/>
    </location>
</feature>
<evidence type="ECO:0000313" key="3">
    <source>
        <dbReference type="EMBL" id="KAG5651891.1"/>
    </source>
</evidence>
<evidence type="ECO:0000256" key="1">
    <source>
        <dbReference type="SAM" id="MobiDB-lite"/>
    </source>
</evidence>
<feature type="region of interest" description="Disordered" evidence="1">
    <location>
        <begin position="281"/>
        <end position="317"/>
    </location>
</feature>
<name>A0A9P7GKW0_9AGAR</name>
<reference evidence="3" key="1">
    <citation type="submission" date="2021-02" db="EMBL/GenBank/DDBJ databases">
        <authorList>
            <person name="Nieuwenhuis M."/>
            <person name="Van De Peppel L.J.J."/>
        </authorList>
    </citation>
    <scope>NUCLEOTIDE SEQUENCE</scope>
    <source>
        <strain evidence="3">D49</strain>
    </source>
</reference>
<sequence length="426" mass="46257">MQPLSHDPQVYSQPVSKYPNPAGSPRLVLARSTLETLLALVASALMFDFSTLFGILSVLAPIYKRIARASIPELGDHFRSAIQAESHDSKITVPTCVHEILAPSLEGDDDDDGESSSSTVTLVSDGLVQTSPEEGANHDKPFPSLSPASLFKQTPNAREAADSSFSGSVGNRTVTRSGEQLPIYDQVEKSGTSFPHSSATVHIADQTAAGAALDGLASDSIPTAESSTTNETDETDGFQDDVSFIVSDDSPPPVRDEEEQMLWEYTFHDWAFDVRAALDAEETKSEPEAKLDVTPHEEAPPLGLRQRKVLTTDDQPPRGSWYEMVVAQGLEHEPLETQVELLDYGRDLDAEGPPAIWNPDEYWDGVDLELEEEQGLDEITKLHDSATGLPSLSDIAPPKPKAATRSSLRSFLSVVSRKAVRRGSQH</sequence>
<feature type="compositionally biased region" description="Polar residues" evidence="1">
    <location>
        <begin position="163"/>
        <end position="178"/>
    </location>
</feature>
<feature type="region of interest" description="Disordered" evidence="1">
    <location>
        <begin position="130"/>
        <end position="179"/>
    </location>
</feature>
<keyword evidence="2" id="KW-0472">Membrane</keyword>
<dbReference type="Proteomes" id="UP000717328">
    <property type="component" value="Unassembled WGS sequence"/>
</dbReference>
<dbReference type="EMBL" id="JABCKI010000185">
    <property type="protein sequence ID" value="KAG5651891.1"/>
    <property type="molecule type" value="Genomic_DNA"/>
</dbReference>
<evidence type="ECO:0000256" key="2">
    <source>
        <dbReference type="SAM" id="Phobius"/>
    </source>
</evidence>
<keyword evidence="4" id="KW-1185">Reference proteome</keyword>
<reference evidence="3" key="2">
    <citation type="submission" date="2021-10" db="EMBL/GenBank/DDBJ databases">
        <title>Phylogenomics reveals ancestral predisposition of the termite-cultivated fungus Termitomyces towards a domesticated lifestyle.</title>
        <authorList>
            <person name="Auxier B."/>
            <person name="Grum-Grzhimaylo A."/>
            <person name="Cardenas M.E."/>
            <person name="Lodge J.D."/>
            <person name="Laessoe T."/>
            <person name="Pedersen O."/>
            <person name="Smith M.E."/>
            <person name="Kuyper T.W."/>
            <person name="Franco-Molano E.A."/>
            <person name="Baroni T.J."/>
            <person name="Aanen D.K."/>
        </authorList>
    </citation>
    <scope>NUCLEOTIDE SEQUENCE</scope>
    <source>
        <strain evidence="3">D49</strain>
    </source>
</reference>
<feature type="compositionally biased region" description="Basic and acidic residues" evidence="1">
    <location>
        <begin position="281"/>
        <end position="299"/>
    </location>
</feature>
<keyword evidence="2" id="KW-1133">Transmembrane helix</keyword>
<feature type="transmembrane region" description="Helical" evidence="2">
    <location>
        <begin position="37"/>
        <end position="60"/>
    </location>
</feature>
<dbReference type="AlphaFoldDB" id="A0A9P7GKW0"/>
<evidence type="ECO:0000313" key="4">
    <source>
        <dbReference type="Proteomes" id="UP000717328"/>
    </source>
</evidence>
<keyword evidence="2" id="KW-0812">Transmembrane</keyword>
<feature type="compositionally biased region" description="Low complexity" evidence="1">
    <location>
        <begin position="219"/>
        <end position="230"/>
    </location>
</feature>
<organism evidence="3 4">
    <name type="scientific">Sphagnurus paluster</name>
    <dbReference type="NCBI Taxonomy" id="117069"/>
    <lineage>
        <taxon>Eukaryota</taxon>
        <taxon>Fungi</taxon>
        <taxon>Dikarya</taxon>
        <taxon>Basidiomycota</taxon>
        <taxon>Agaricomycotina</taxon>
        <taxon>Agaricomycetes</taxon>
        <taxon>Agaricomycetidae</taxon>
        <taxon>Agaricales</taxon>
        <taxon>Tricholomatineae</taxon>
        <taxon>Lyophyllaceae</taxon>
        <taxon>Sphagnurus</taxon>
    </lineage>
</organism>
<protein>
    <submittedName>
        <fullName evidence="3">Uncharacterized protein</fullName>
    </submittedName>
</protein>
<proteinExistence type="predicted"/>